<feature type="compositionally biased region" description="Acidic residues" evidence="1">
    <location>
        <begin position="243"/>
        <end position="256"/>
    </location>
</feature>
<feature type="compositionally biased region" description="Basic residues" evidence="1">
    <location>
        <begin position="215"/>
        <end position="229"/>
    </location>
</feature>
<feature type="region of interest" description="Disordered" evidence="1">
    <location>
        <begin position="286"/>
        <end position="309"/>
    </location>
</feature>
<feature type="compositionally biased region" description="Basic and acidic residues" evidence="1">
    <location>
        <begin position="72"/>
        <end position="84"/>
    </location>
</feature>
<dbReference type="AlphaFoldDB" id="A0A3S4EWG5"/>
<sequence length="366" mass="40609">MGPTIDRPDHEETWAKRLRTTKSRSVRVAQGHHKADRLPSPKPTNPSSTDNAHFSSSSADCRPKQKPNPLESLRERLKTPKKPEPCPASESSKRPANGKPGSKPSVVPFFRRIEAAFQDKPATAAPNTTHTIVSASKRPARTPSPDAEDLIQQLKEHYLRSATTLHSRATAHLAQVHASLGARLAQQLAQPDEAFLRQTDAHLRALAQPLGSFRIRSRHRRQRQRRQQRRQQLQQDGAVVRGEEEEMEEEEEEENSVGELVARAEAQVRAFERDAAALWREWAALGGGGGGGGDEASDGQQRDGDGEGEELLKRFGEVVQREIEAAEAEVVELGEEAVATMKGIEKDFRKATLPDLHIFFQSIDEP</sequence>
<feature type="compositionally biased region" description="Basic and acidic residues" evidence="1">
    <location>
        <begin position="300"/>
        <end position="309"/>
    </location>
</feature>
<dbReference type="Proteomes" id="UP000289323">
    <property type="component" value="Unassembled WGS sequence"/>
</dbReference>
<feature type="compositionally biased region" description="Polar residues" evidence="1">
    <location>
        <begin position="125"/>
        <end position="134"/>
    </location>
</feature>
<feature type="compositionally biased region" description="Basic and acidic residues" evidence="1">
    <location>
        <begin position="1"/>
        <end position="15"/>
    </location>
</feature>
<protein>
    <submittedName>
        <fullName evidence="2">26aad05a-d100-423e-bcd9-2d100216fc06</fullName>
    </submittedName>
</protein>
<accession>A0A3S4EWG5</accession>
<evidence type="ECO:0000313" key="2">
    <source>
        <dbReference type="EMBL" id="SPQ20991.1"/>
    </source>
</evidence>
<gene>
    <name evidence="2" type="ORF">TT172_LOCUS3410</name>
</gene>
<name>A0A3S4EWG5_9PEZI</name>
<reference evidence="2 3" key="1">
    <citation type="submission" date="2018-04" db="EMBL/GenBank/DDBJ databases">
        <authorList>
            <person name="Huttner S."/>
            <person name="Dainat J."/>
        </authorList>
    </citation>
    <scope>NUCLEOTIDE SEQUENCE [LARGE SCALE GENOMIC DNA]</scope>
</reference>
<organism evidence="2 3">
    <name type="scientific">Thermothielavioides terrestris</name>
    <dbReference type="NCBI Taxonomy" id="2587410"/>
    <lineage>
        <taxon>Eukaryota</taxon>
        <taxon>Fungi</taxon>
        <taxon>Dikarya</taxon>
        <taxon>Ascomycota</taxon>
        <taxon>Pezizomycotina</taxon>
        <taxon>Sordariomycetes</taxon>
        <taxon>Sordariomycetidae</taxon>
        <taxon>Sordariales</taxon>
        <taxon>Chaetomiaceae</taxon>
        <taxon>Thermothielavioides</taxon>
    </lineage>
</organism>
<dbReference type="EMBL" id="OUUZ01000008">
    <property type="protein sequence ID" value="SPQ20991.1"/>
    <property type="molecule type" value="Genomic_DNA"/>
</dbReference>
<proteinExistence type="predicted"/>
<evidence type="ECO:0000256" key="1">
    <source>
        <dbReference type="SAM" id="MobiDB-lite"/>
    </source>
</evidence>
<feature type="region of interest" description="Disordered" evidence="1">
    <location>
        <begin position="210"/>
        <end position="260"/>
    </location>
</feature>
<evidence type="ECO:0000313" key="3">
    <source>
        <dbReference type="Proteomes" id="UP000289323"/>
    </source>
</evidence>
<feature type="compositionally biased region" description="Polar residues" evidence="1">
    <location>
        <begin position="45"/>
        <end position="59"/>
    </location>
</feature>
<feature type="compositionally biased region" description="Basic residues" evidence="1">
    <location>
        <begin position="16"/>
        <end position="35"/>
    </location>
</feature>
<feature type="region of interest" description="Disordered" evidence="1">
    <location>
        <begin position="1"/>
        <end position="146"/>
    </location>
</feature>